<keyword evidence="2" id="KW-1185">Reference proteome</keyword>
<dbReference type="EMBL" id="CP081673">
    <property type="protein sequence ID" value="QZH68874.1"/>
    <property type="molecule type" value="Genomic_DNA"/>
</dbReference>
<dbReference type="Proteomes" id="UP000825598">
    <property type="component" value="Chromosome"/>
</dbReference>
<accession>A0ACD1FP79</accession>
<protein>
    <submittedName>
        <fullName evidence="1">Carnitine racemase</fullName>
    </submittedName>
</protein>
<reference evidence="1" key="1">
    <citation type="submission" date="2021-07" db="EMBL/GenBank/DDBJ databases">
        <title>Complete Genome Sequences of Mycobacterium farcinogenes Isolated from Clinical Specimens from Patients in Thailand.</title>
        <authorList>
            <person name="Sodsai P."/>
        </authorList>
    </citation>
    <scope>NUCLEOTIDE SEQUENCE</scope>
    <source>
        <strain evidence="1">BKK/CU-MFGFA-001</strain>
    </source>
</reference>
<organism evidence="1 2">
    <name type="scientific">Mycolicibacterium farcinogenes</name>
    <name type="common">Mycobacterium farcinogenes</name>
    <dbReference type="NCBI Taxonomy" id="1802"/>
    <lineage>
        <taxon>Bacteria</taxon>
        <taxon>Bacillati</taxon>
        <taxon>Actinomycetota</taxon>
        <taxon>Actinomycetes</taxon>
        <taxon>Mycobacteriales</taxon>
        <taxon>Mycobacteriaceae</taxon>
        <taxon>Mycolicibacterium</taxon>
    </lineage>
</organism>
<evidence type="ECO:0000313" key="1">
    <source>
        <dbReference type="EMBL" id="QZH68874.1"/>
    </source>
</evidence>
<name>A0ACD1FP79_MYCFR</name>
<proteinExistence type="predicted"/>
<sequence>MEPPVTLTAETISPADAAVGSLVHALAANLDPDALTTAVQQALLHAEIHLGDAVYLGELVPDVIDGQVWHGEAVMPAAEALRVGMGYVAAALVAGAHP</sequence>
<gene>
    <name evidence="1" type="ORF">K6L26_03350</name>
</gene>
<evidence type="ECO:0000313" key="2">
    <source>
        <dbReference type="Proteomes" id="UP000825598"/>
    </source>
</evidence>